<reference evidence="6" key="3">
    <citation type="submission" date="2025-09" db="UniProtKB">
        <authorList>
            <consortium name="Ensembl"/>
        </authorList>
    </citation>
    <scope>IDENTIFICATION</scope>
</reference>
<dbReference type="Gene3D" id="2.60.40.10">
    <property type="entry name" value="Immunoglobulins"/>
    <property type="match status" value="1"/>
</dbReference>
<proteinExistence type="predicted"/>
<evidence type="ECO:0000313" key="7">
    <source>
        <dbReference type="Proteomes" id="UP000291020"/>
    </source>
</evidence>
<accession>A0A452H0Q8</accession>
<reference evidence="6" key="2">
    <citation type="submission" date="2025-08" db="UniProtKB">
        <authorList>
            <consortium name="Ensembl"/>
        </authorList>
    </citation>
    <scope>IDENTIFICATION</scope>
</reference>
<evidence type="ECO:0000256" key="2">
    <source>
        <dbReference type="ARBA" id="ARBA00023130"/>
    </source>
</evidence>
<evidence type="ECO:0000256" key="1">
    <source>
        <dbReference type="ARBA" id="ARBA00022729"/>
    </source>
</evidence>
<dbReference type="Proteomes" id="UP000291020">
    <property type="component" value="Unassembled WGS sequence"/>
</dbReference>
<dbReference type="InterPro" id="IPR051287">
    <property type="entry name" value="TCR_variable_region"/>
</dbReference>
<keyword evidence="7" id="KW-1185">Reference proteome</keyword>
<dbReference type="InterPro" id="IPR013783">
    <property type="entry name" value="Ig-like_fold"/>
</dbReference>
<sequence length="128" mass="14465">MITAPTGCSLLLQANGKRTYGNSVTQTEGTIKVCEGKPVLLNCTYEMSGSPVPFWYVQYPHEAPHLLLAEYEATDEEERKRRRGFSAKLERNPTSFRLNKNSSEISDSALYFCALGRHLETVRPHFIP</sequence>
<evidence type="ECO:0000256" key="3">
    <source>
        <dbReference type="ARBA" id="ARBA00023170"/>
    </source>
</evidence>
<name>A0A452H0Q8_9SAUR</name>
<evidence type="ECO:0000256" key="4">
    <source>
        <dbReference type="ARBA" id="ARBA00023319"/>
    </source>
</evidence>
<feature type="domain" description="Immunoglobulin V-set" evidence="5">
    <location>
        <begin position="26"/>
        <end position="115"/>
    </location>
</feature>
<dbReference type="Pfam" id="PF07686">
    <property type="entry name" value="V-set"/>
    <property type="match status" value="1"/>
</dbReference>
<dbReference type="Ensembl" id="ENSGAGT00000009244.1">
    <property type="protein sequence ID" value="ENSGAGP00000008024.1"/>
    <property type="gene ID" value="ENSGAGG00000006383.1"/>
</dbReference>
<keyword evidence="2" id="KW-1064">Adaptive immunity</keyword>
<reference evidence="7" key="1">
    <citation type="journal article" date="2017" name="PLoS ONE">
        <title>The Agassiz's desert tortoise genome provides a resource for the conservation of a threatened species.</title>
        <authorList>
            <person name="Tollis M."/>
            <person name="DeNardo D.F."/>
            <person name="Cornelius J.A."/>
            <person name="Dolby G.A."/>
            <person name="Edwards T."/>
            <person name="Henen B.T."/>
            <person name="Karl A.E."/>
            <person name="Murphy R.W."/>
            <person name="Kusumi K."/>
        </authorList>
    </citation>
    <scope>NUCLEOTIDE SEQUENCE [LARGE SCALE GENOMIC DNA]</scope>
</reference>
<organism evidence="6 7">
    <name type="scientific">Gopherus agassizii</name>
    <name type="common">Agassiz's desert tortoise</name>
    <dbReference type="NCBI Taxonomy" id="38772"/>
    <lineage>
        <taxon>Eukaryota</taxon>
        <taxon>Metazoa</taxon>
        <taxon>Chordata</taxon>
        <taxon>Craniata</taxon>
        <taxon>Vertebrata</taxon>
        <taxon>Euteleostomi</taxon>
        <taxon>Archelosauria</taxon>
        <taxon>Testudinata</taxon>
        <taxon>Testudines</taxon>
        <taxon>Cryptodira</taxon>
        <taxon>Durocryptodira</taxon>
        <taxon>Testudinoidea</taxon>
        <taxon>Testudinidae</taxon>
        <taxon>Gopherus</taxon>
    </lineage>
</organism>
<dbReference type="AlphaFoldDB" id="A0A452H0Q8"/>
<evidence type="ECO:0000313" key="6">
    <source>
        <dbReference type="Ensembl" id="ENSGAGP00000008024.1"/>
    </source>
</evidence>
<dbReference type="STRING" id="38772.ENSGAGP00000008024"/>
<keyword evidence="2" id="KW-0391">Immunity</keyword>
<dbReference type="GO" id="GO:0002250">
    <property type="term" value="P:adaptive immune response"/>
    <property type="evidence" value="ECO:0007669"/>
    <property type="project" value="UniProtKB-KW"/>
</dbReference>
<dbReference type="PANTHER" id="PTHR19367:SF18">
    <property type="entry name" value="T CELL RECEPTOR ALPHA VARIABLE 16"/>
    <property type="match status" value="1"/>
</dbReference>
<dbReference type="PANTHER" id="PTHR19367">
    <property type="entry name" value="T-CELL RECEPTOR ALPHA CHAIN V REGION"/>
    <property type="match status" value="1"/>
</dbReference>
<keyword evidence="4" id="KW-0393">Immunoglobulin domain</keyword>
<keyword evidence="3" id="KW-0675">Receptor</keyword>
<keyword evidence="1" id="KW-0732">Signal</keyword>
<protein>
    <recommendedName>
        <fullName evidence="5">Immunoglobulin V-set domain-containing protein</fullName>
    </recommendedName>
</protein>
<dbReference type="InterPro" id="IPR013106">
    <property type="entry name" value="Ig_V-set"/>
</dbReference>
<dbReference type="SUPFAM" id="SSF48726">
    <property type="entry name" value="Immunoglobulin"/>
    <property type="match status" value="1"/>
</dbReference>
<dbReference type="InterPro" id="IPR036179">
    <property type="entry name" value="Ig-like_dom_sf"/>
</dbReference>
<evidence type="ECO:0000259" key="5">
    <source>
        <dbReference type="Pfam" id="PF07686"/>
    </source>
</evidence>